<feature type="domain" description="Glutamine amidotransferase" evidence="7">
    <location>
        <begin position="11"/>
        <end position="195"/>
    </location>
</feature>
<keyword evidence="5" id="KW-0067">ATP-binding</keyword>
<dbReference type="EMBL" id="UINC01058544">
    <property type="protein sequence ID" value="SVB80929.1"/>
    <property type="molecule type" value="Genomic_DNA"/>
</dbReference>
<reference evidence="8" key="1">
    <citation type="submission" date="2018-05" db="EMBL/GenBank/DDBJ databases">
        <authorList>
            <person name="Lanie J.A."/>
            <person name="Ng W.-L."/>
            <person name="Kazmierczak K.M."/>
            <person name="Andrzejewski T.M."/>
            <person name="Davidsen T.M."/>
            <person name="Wayne K.J."/>
            <person name="Tettelin H."/>
            <person name="Glass J.I."/>
            <person name="Rusch D."/>
            <person name="Podicherti R."/>
            <person name="Tsui H.-C.T."/>
            <person name="Winkler M.E."/>
        </authorList>
    </citation>
    <scope>NUCLEOTIDE SEQUENCE</scope>
</reference>
<evidence type="ECO:0000256" key="6">
    <source>
        <dbReference type="ARBA" id="ARBA00022962"/>
    </source>
</evidence>
<organism evidence="8">
    <name type="scientific">marine metagenome</name>
    <dbReference type="NCBI Taxonomy" id="408172"/>
    <lineage>
        <taxon>unclassified sequences</taxon>
        <taxon>metagenomes</taxon>
        <taxon>ecological metagenomes</taxon>
    </lineage>
</organism>
<keyword evidence="6" id="KW-0315">Glutamine amidotransferase</keyword>
<dbReference type="SUPFAM" id="SSF52317">
    <property type="entry name" value="Class I glutamine amidotransferase-like"/>
    <property type="match status" value="1"/>
</dbReference>
<name>A0A382H155_9ZZZZ</name>
<dbReference type="PANTHER" id="PTHR11922:SF2">
    <property type="entry name" value="GMP SYNTHASE [GLUTAMINE-HYDROLYZING]"/>
    <property type="match status" value="1"/>
</dbReference>
<dbReference type="GO" id="GO:0005829">
    <property type="term" value="C:cytosol"/>
    <property type="evidence" value="ECO:0007669"/>
    <property type="project" value="TreeGrafter"/>
</dbReference>
<dbReference type="PRINTS" id="PR00099">
    <property type="entry name" value="CPSGATASE"/>
</dbReference>
<keyword evidence="4" id="KW-0658">Purine biosynthesis</keyword>
<dbReference type="CDD" id="cd01742">
    <property type="entry name" value="GATase1_GMP_Synthase"/>
    <property type="match status" value="1"/>
</dbReference>
<dbReference type="InterPro" id="IPR004739">
    <property type="entry name" value="GMP_synth_GATase"/>
</dbReference>
<dbReference type="AlphaFoldDB" id="A0A382H155"/>
<dbReference type="InterPro" id="IPR029062">
    <property type="entry name" value="Class_I_gatase-like"/>
</dbReference>
<keyword evidence="3" id="KW-0332">GMP biosynthesis</keyword>
<dbReference type="GO" id="GO:0005524">
    <property type="term" value="F:ATP binding"/>
    <property type="evidence" value="ECO:0007669"/>
    <property type="project" value="UniProtKB-KW"/>
</dbReference>
<evidence type="ECO:0000256" key="1">
    <source>
        <dbReference type="ARBA" id="ARBA00022598"/>
    </source>
</evidence>
<dbReference type="InterPro" id="IPR017926">
    <property type="entry name" value="GATASE"/>
</dbReference>
<dbReference type="PRINTS" id="PR00097">
    <property type="entry name" value="ANTSNTHASEII"/>
</dbReference>
<dbReference type="PANTHER" id="PTHR11922">
    <property type="entry name" value="GMP SYNTHASE-RELATED"/>
    <property type="match status" value="1"/>
</dbReference>
<evidence type="ECO:0000259" key="7">
    <source>
        <dbReference type="Pfam" id="PF00117"/>
    </source>
</evidence>
<evidence type="ECO:0000256" key="2">
    <source>
        <dbReference type="ARBA" id="ARBA00022741"/>
    </source>
</evidence>
<protein>
    <recommendedName>
        <fullName evidence="7">Glutamine amidotransferase domain-containing protein</fullName>
    </recommendedName>
</protein>
<accession>A0A382H155</accession>
<evidence type="ECO:0000256" key="3">
    <source>
        <dbReference type="ARBA" id="ARBA00022749"/>
    </source>
</evidence>
<dbReference type="FunFam" id="3.40.50.880:FF:000001">
    <property type="entry name" value="GMP synthase [glutamine-hydrolyzing]"/>
    <property type="match status" value="1"/>
</dbReference>
<gene>
    <name evidence="8" type="ORF">METZ01_LOCUS233783</name>
</gene>
<proteinExistence type="predicted"/>
<evidence type="ECO:0000256" key="5">
    <source>
        <dbReference type="ARBA" id="ARBA00022840"/>
    </source>
</evidence>
<dbReference type="Pfam" id="PF00117">
    <property type="entry name" value="GATase"/>
    <property type="match status" value="1"/>
</dbReference>
<dbReference type="GO" id="GO:0003921">
    <property type="term" value="F:GMP synthase activity"/>
    <property type="evidence" value="ECO:0007669"/>
    <property type="project" value="TreeGrafter"/>
</dbReference>
<sequence length="229" mass="26272">MSLNNNLNKILIIDFGSQFTQLIARRIRELGIFSVIVNHKKANNLNIFNNKIRGIILSGGPLNVYDNNKFKFNRKILLLNIPVLGICFGHQIISKELGGKVKKSKFREFGLAQVKKVNNSQLIKNFFNKKNTNNVWMSHADQVSKLPNGFKVIASSKNSKFTIVENHKKRFYGVQFHPEVTHTDKGKILLKNFLFSICKIKKNWSLKHQKLKLIKDIKDQVGNNKVICA</sequence>
<dbReference type="NCBIfam" id="TIGR00888">
    <property type="entry name" value="guaA_Nterm"/>
    <property type="match status" value="1"/>
</dbReference>
<dbReference type="Gene3D" id="3.40.50.880">
    <property type="match status" value="1"/>
</dbReference>
<feature type="non-terminal residue" evidence="8">
    <location>
        <position position="229"/>
    </location>
</feature>
<evidence type="ECO:0000256" key="4">
    <source>
        <dbReference type="ARBA" id="ARBA00022755"/>
    </source>
</evidence>
<evidence type="ECO:0000313" key="8">
    <source>
        <dbReference type="EMBL" id="SVB80929.1"/>
    </source>
</evidence>
<keyword evidence="1" id="KW-0436">Ligase</keyword>
<dbReference type="PROSITE" id="PS51273">
    <property type="entry name" value="GATASE_TYPE_1"/>
    <property type="match status" value="1"/>
</dbReference>
<dbReference type="PRINTS" id="PR00096">
    <property type="entry name" value="GATASE"/>
</dbReference>
<keyword evidence="2" id="KW-0547">Nucleotide-binding</keyword>